<dbReference type="Pfam" id="PF00106">
    <property type="entry name" value="adh_short"/>
    <property type="match status" value="1"/>
</dbReference>
<evidence type="ECO:0000256" key="2">
    <source>
        <dbReference type="ARBA" id="ARBA00023002"/>
    </source>
</evidence>
<dbReference type="InterPro" id="IPR020904">
    <property type="entry name" value="Sc_DH/Rdtase_CS"/>
</dbReference>
<protein>
    <submittedName>
        <fullName evidence="5">SDR family NAD(P)-dependent oxidoreductase</fullName>
    </submittedName>
</protein>
<comment type="similarity">
    <text evidence="1 3">Belongs to the short-chain dehydrogenases/reductases (SDR) family.</text>
</comment>
<dbReference type="InterPro" id="IPR057326">
    <property type="entry name" value="KR_dom"/>
</dbReference>
<dbReference type="PANTHER" id="PTHR43976">
    <property type="entry name" value="SHORT CHAIN DEHYDROGENASE"/>
    <property type="match status" value="1"/>
</dbReference>
<dbReference type="InterPro" id="IPR036291">
    <property type="entry name" value="NAD(P)-bd_dom_sf"/>
</dbReference>
<dbReference type="InterPro" id="IPR002347">
    <property type="entry name" value="SDR_fam"/>
</dbReference>
<dbReference type="AlphaFoldDB" id="A0AAP8MG73"/>
<comment type="caution">
    <text evidence="5">The sequence shown here is derived from an EMBL/GenBank/DDBJ whole genome shotgun (WGS) entry which is preliminary data.</text>
</comment>
<keyword evidence="6" id="KW-1185">Reference proteome</keyword>
<dbReference type="InterPro" id="IPR051911">
    <property type="entry name" value="SDR_oxidoreductase"/>
</dbReference>
<dbReference type="Proteomes" id="UP000235162">
    <property type="component" value="Unassembled WGS sequence"/>
</dbReference>
<reference evidence="5 6" key="1">
    <citation type="submission" date="2018-01" db="EMBL/GenBank/DDBJ databases">
        <title>The draft genome sequence of Halioglobus japonicus S1-36.</title>
        <authorList>
            <person name="Du Z.-J."/>
            <person name="Shi M.-J."/>
        </authorList>
    </citation>
    <scope>NUCLEOTIDE SEQUENCE [LARGE SCALE GENOMIC DNA]</scope>
    <source>
        <strain evidence="5 6">S1-36</strain>
    </source>
</reference>
<dbReference type="PRINTS" id="PR00081">
    <property type="entry name" value="GDHRDH"/>
</dbReference>
<dbReference type="PANTHER" id="PTHR43976:SF16">
    <property type="entry name" value="SHORT-CHAIN DEHYDROGENASE_REDUCTASE FAMILY PROTEIN"/>
    <property type="match status" value="1"/>
</dbReference>
<dbReference type="PROSITE" id="PS00061">
    <property type="entry name" value="ADH_SHORT"/>
    <property type="match status" value="1"/>
</dbReference>
<accession>A0AAP8MG73</accession>
<dbReference type="KEGG" id="hja:BST95_16720"/>
<dbReference type="RefSeq" id="WP_084200624.1">
    <property type="nucleotide sequence ID" value="NZ_BMYL01000001.1"/>
</dbReference>
<dbReference type="GO" id="GO:0016491">
    <property type="term" value="F:oxidoreductase activity"/>
    <property type="evidence" value="ECO:0007669"/>
    <property type="project" value="UniProtKB-KW"/>
</dbReference>
<dbReference type="CDD" id="cd05374">
    <property type="entry name" value="17beta-HSD-like_SDR_c"/>
    <property type="match status" value="1"/>
</dbReference>
<proteinExistence type="inferred from homology"/>
<evidence type="ECO:0000313" key="5">
    <source>
        <dbReference type="EMBL" id="PLW87296.1"/>
    </source>
</evidence>
<keyword evidence="2" id="KW-0560">Oxidoreductase</keyword>
<evidence type="ECO:0000256" key="3">
    <source>
        <dbReference type="RuleBase" id="RU000363"/>
    </source>
</evidence>
<feature type="domain" description="Ketoreductase" evidence="4">
    <location>
        <begin position="2"/>
        <end position="190"/>
    </location>
</feature>
<sequence length="289" mass="31110">MSTILVTGASTGIGREAALHMARKGNTVYAAVRNPDGVDELHAAIAAESLPVTVLKMDITQPESIEAAVAQIMQETGRIDALVNNAGVGAGQAVEMTPIEDVRWIFETNYFGTVNALRAVTPIMRKQGQGRIINVGSLAARNTVGCHAHYSASKWAMVGLSESLAMEMAEFNVRVALVEPGCVITPMLGKVAPLDETIEQPYLNSLGRLGTWFEYALQNPSMPTDVAAAIAEAIEADAPKFRYTVGKDANEMVAARAKVSDDEWVRINCLQGEAFYDAMAELVGVDYYR</sequence>
<dbReference type="PRINTS" id="PR00080">
    <property type="entry name" value="SDRFAMILY"/>
</dbReference>
<evidence type="ECO:0000313" key="6">
    <source>
        <dbReference type="Proteomes" id="UP000235162"/>
    </source>
</evidence>
<dbReference type="Gene3D" id="3.40.50.720">
    <property type="entry name" value="NAD(P)-binding Rossmann-like Domain"/>
    <property type="match status" value="1"/>
</dbReference>
<name>A0AAP8MG73_9GAMM</name>
<dbReference type="SUPFAM" id="SSF51735">
    <property type="entry name" value="NAD(P)-binding Rossmann-fold domains"/>
    <property type="match status" value="1"/>
</dbReference>
<evidence type="ECO:0000256" key="1">
    <source>
        <dbReference type="ARBA" id="ARBA00006484"/>
    </source>
</evidence>
<dbReference type="SMART" id="SM00822">
    <property type="entry name" value="PKS_KR"/>
    <property type="match status" value="1"/>
</dbReference>
<evidence type="ECO:0000259" key="4">
    <source>
        <dbReference type="SMART" id="SM00822"/>
    </source>
</evidence>
<gene>
    <name evidence="5" type="ORF">C0029_01490</name>
</gene>
<organism evidence="5 6">
    <name type="scientific">Halioglobus japonicus</name>
    <dbReference type="NCBI Taxonomy" id="930805"/>
    <lineage>
        <taxon>Bacteria</taxon>
        <taxon>Pseudomonadati</taxon>
        <taxon>Pseudomonadota</taxon>
        <taxon>Gammaproteobacteria</taxon>
        <taxon>Cellvibrionales</taxon>
        <taxon>Halieaceae</taxon>
        <taxon>Halioglobus</taxon>
    </lineage>
</organism>
<dbReference type="EMBL" id="PKUR01000001">
    <property type="protein sequence ID" value="PLW87296.1"/>
    <property type="molecule type" value="Genomic_DNA"/>
</dbReference>